<dbReference type="InterPro" id="IPR027817">
    <property type="entry name" value="Costars_dom"/>
</dbReference>
<dbReference type="OMA" id="RSPEMDN"/>
<name>A0A0V1CH64_TRIBR</name>
<dbReference type="Pfam" id="PF14705">
    <property type="entry name" value="Costars"/>
    <property type="match status" value="1"/>
</dbReference>
<dbReference type="PANTHER" id="PTHR22739">
    <property type="entry name" value="STRIATED MUSCLE ACTIVATOR OF RHO-DEPENDENT SIGNALING-RELATED"/>
    <property type="match status" value="1"/>
</dbReference>
<dbReference type="Gene3D" id="1.10.10.1540">
    <property type="entry name" value="Costar domain"/>
    <property type="match status" value="1"/>
</dbReference>
<gene>
    <name evidence="3" type="primary">Abra</name>
    <name evidence="3" type="ORF">T03_6060</name>
</gene>
<sequence>MKSEEIGLADLQQSRCYWRFGAAEMNLWMIHLEASDNGGCLSELVVPNFCVGVKGVGFLAAVEFVEATRIYGTNTVVLLVDVTGGALASCLRDHLRRPRLKIRPDTAMDTWSGNFAVRSPEMDNSAQTTQQQSTIARPRRKVKSKSTMSVSLAKFQQMTLEAEKAAVKDDVFSPLWKPPKFDRHDPDYGRPKKGSLTEKRGIAAGHHISREIIQLCELISEFGTRNDDGTTTITFGKLFEIYVYVSDKVVGMLLRARRHKIVDFQGEMLYQRRDEDVPITLLRPIDQVRLLYSSTDDPSWCVAKT</sequence>
<reference evidence="3 4" key="1">
    <citation type="submission" date="2015-01" db="EMBL/GenBank/DDBJ databases">
        <title>Evolution of Trichinella species and genotypes.</title>
        <authorList>
            <person name="Korhonen P.K."/>
            <person name="Edoardo P."/>
            <person name="Giuseppe L.R."/>
            <person name="Gasser R.B."/>
        </authorList>
    </citation>
    <scope>NUCLEOTIDE SEQUENCE [LARGE SCALE GENOMIC DNA]</scope>
    <source>
        <strain evidence="3">ISS120</strain>
    </source>
</reference>
<dbReference type="GO" id="GO:0003779">
    <property type="term" value="F:actin binding"/>
    <property type="evidence" value="ECO:0007669"/>
    <property type="project" value="InterPro"/>
</dbReference>
<dbReference type="PANTHER" id="PTHR22739:SF7">
    <property type="entry name" value="EG:152A3.3 PROTEIN-RELATED"/>
    <property type="match status" value="1"/>
</dbReference>
<dbReference type="OrthoDB" id="9871914at2759"/>
<dbReference type="AlphaFoldDB" id="A0A0V1CH64"/>
<keyword evidence="4" id="KW-1185">Reference proteome</keyword>
<dbReference type="Proteomes" id="UP000054653">
    <property type="component" value="Unassembled WGS sequence"/>
</dbReference>
<dbReference type="InterPro" id="IPR026111">
    <property type="entry name" value="Abra"/>
</dbReference>
<dbReference type="GO" id="GO:0045944">
    <property type="term" value="P:positive regulation of transcription by RNA polymerase II"/>
    <property type="evidence" value="ECO:0007669"/>
    <property type="project" value="TreeGrafter"/>
</dbReference>
<organism evidence="3 4">
    <name type="scientific">Trichinella britovi</name>
    <name type="common">Parasitic roundworm</name>
    <dbReference type="NCBI Taxonomy" id="45882"/>
    <lineage>
        <taxon>Eukaryota</taxon>
        <taxon>Metazoa</taxon>
        <taxon>Ecdysozoa</taxon>
        <taxon>Nematoda</taxon>
        <taxon>Enoplea</taxon>
        <taxon>Dorylaimia</taxon>
        <taxon>Trichinellida</taxon>
        <taxon>Trichinellidae</taxon>
        <taxon>Trichinella</taxon>
    </lineage>
</organism>
<dbReference type="SMART" id="SM01283">
    <property type="entry name" value="Costars"/>
    <property type="match status" value="1"/>
</dbReference>
<evidence type="ECO:0000259" key="2">
    <source>
        <dbReference type="SMART" id="SM01283"/>
    </source>
</evidence>
<proteinExistence type="predicted"/>
<dbReference type="GO" id="GO:0030017">
    <property type="term" value="C:sarcomere"/>
    <property type="evidence" value="ECO:0007669"/>
    <property type="project" value="TreeGrafter"/>
</dbReference>
<dbReference type="EMBL" id="JYDI01000202">
    <property type="protein sequence ID" value="KRY48581.1"/>
    <property type="molecule type" value="Genomic_DNA"/>
</dbReference>
<dbReference type="InterPro" id="IPR038095">
    <property type="entry name" value="Costars_sf"/>
</dbReference>
<evidence type="ECO:0000313" key="3">
    <source>
        <dbReference type="EMBL" id="KRY48581.1"/>
    </source>
</evidence>
<dbReference type="STRING" id="45882.A0A0V1CH64"/>
<evidence type="ECO:0000256" key="1">
    <source>
        <dbReference type="SAM" id="MobiDB-lite"/>
    </source>
</evidence>
<accession>A0A0V1CH64</accession>
<feature type="region of interest" description="Disordered" evidence="1">
    <location>
        <begin position="122"/>
        <end position="141"/>
    </location>
</feature>
<feature type="domain" description="Costars" evidence="2">
    <location>
        <begin position="206"/>
        <end position="282"/>
    </location>
</feature>
<comment type="caution">
    <text evidence="3">The sequence shown here is derived from an EMBL/GenBank/DDBJ whole genome shotgun (WGS) entry which is preliminary data.</text>
</comment>
<evidence type="ECO:0000313" key="4">
    <source>
        <dbReference type="Proteomes" id="UP000054653"/>
    </source>
</evidence>
<dbReference type="GO" id="GO:0035025">
    <property type="term" value="P:positive regulation of Rho protein signal transduction"/>
    <property type="evidence" value="ECO:0007669"/>
    <property type="project" value="InterPro"/>
</dbReference>
<protein>
    <submittedName>
        <fullName evidence="3">Actin-binding Rho-activating protein</fullName>
    </submittedName>
</protein>